<keyword evidence="7" id="KW-0233">DNA recombination</keyword>
<dbReference type="NCBIfam" id="NF040570">
    <property type="entry name" value="guided_TnpB"/>
    <property type="match status" value="1"/>
</dbReference>
<evidence type="ECO:0000256" key="2">
    <source>
        <dbReference type="ARBA" id="ARBA00011044"/>
    </source>
</evidence>
<evidence type="ECO:0000256" key="1">
    <source>
        <dbReference type="ARBA" id="ARBA00008761"/>
    </source>
</evidence>
<keyword evidence="3" id="KW-0815">Transposition</keyword>
<evidence type="ECO:0000256" key="7">
    <source>
        <dbReference type="ARBA" id="ARBA00023172"/>
    </source>
</evidence>
<evidence type="ECO:0000313" key="11">
    <source>
        <dbReference type="EMBL" id="MBC5667342.1"/>
    </source>
</evidence>
<keyword evidence="4" id="KW-0479">Metal-binding</keyword>
<dbReference type="InterPro" id="IPR021027">
    <property type="entry name" value="Transposase_put_HTH"/>
</dbReference>
<evidence type="ECO:0000256" key="4">
    <source>
        <dbReference type="ARBA" id="ARBA00022723"/>
    </source>
</evidence>
<comment type="similarity">
    <text evidence="2">In the N-terminal section; belongs to the transposase 2 family.</text>
</comment>
<dbReference type="InterPro" id="IPR053522">
    <property type="entry name" value="RNA-guided_endonuclease_TnpB"/>
</dbReference>
<dbReference type="EMBL" id="JACOOZ010000003">
    <property type="protein sequence ID" value="MBC5667342.1"/>
    <property type="molecule type" value="Genomic_DNA"/>
</dbReference>
<feature type="domain" description="Cas12f1-like TNB" evidence="9">
    <location>
        <begin position="284"/>
        <end position="351"/>
    </location>
</feature>
<dbReference type="Pfam" id="PF01385">
    <property type="entry name" value="OrfB_IS605"/>
    <property type="match status" value="1"/>
</dbReference>
<dbReference type="PANTHER" id="PTHR30405:SF25">
    <property type="entry name" value="RNA-GUIDED DNA ENDONUCLEASE INSQ-RELATED"/>
    <property type="match status" value="1"/>
</dbReference>
<dbReference type="Pfam" id="PF07282">
    <property type="entry name" value="Cas12f1-like_TNB"/>
    <property type="match status" value="1"/>
</dbReference>
<comment type="similarity">
    <text evidence="1">In the C-terminal section; belongs to the transposase 35 family.</text>
</comment>
<dbReference type="PANTHER" id="PTHR30405">
    <property type="entry name" value="TRANSPOSASE"/>
    <property type="match status" value="1"/>
</dbReference>
<gene>
    <name evidence="11" type="primary">tnpB</name>
    <name evidence="11" type="ORF">H8S00_04995</name>
</gene>
<evidence type="ECO:0000256" key="6">
    <source>
        <dbReference type="ARBA" id="ARBA00023125"/>
    </source>
</evidence>
<evidence type="ECO:0000256" key="5">
    <source>
        <dbReference type="ARBA" id="ARBA00022833"/>
    </source>
</evidence>
<evidence type="ECO:0000256" key="3">
    <source>
        <dbReference type="ARBA" id="ARBA00022578"/>
    </source>
</evidence>
<protein>
    <submittedName>
        <fullName evidence="11">IS200/IS605 family element transposase accessory protein TnpB</fullName>
    </submittedName>
</protein>
<evidence type="ECO:0000259" key="10">
    <source>
        <dbReference type="Pfam" id="PF12323"/>
    </source>
</evidence>
<organism evidence="11 12">
    <name type="scientific">Eubacterium segne</name>
    <dbReference type="NCBI Taxonomy" id="2763045"/>
    <lineage>
        <taxon>Bacteria</taxon>
        <taxon>Bacillati</taxon>
        <taxon>Bacillota</taxon>
        <taxon>Clostridia</taxon>
        <taxon>Eubacteriales</taxon>
        <taxon>Eubacteriaceae</taxon>
        <taxon>Eubacterium</taxon>
    </lineage>
</organism>
<dbReference type="RefSeq" id="WP_186840281.1">
    <property type="nucleotide sequence ID" value="NZ_JACOOZ010000003.1"/>
</dbReference>
<keyword evidence="6" id="KW-0238">DNA-binding</keyword>
<proteinExistence type="inferred from homology"/>
<sequence>MLVAYKYRLYPNKEQKEYFTKCFGCVRFIYNRMLSDKIEYYKETKKKLNNTPAQYKKEFEWLKEVDSLALANAQMNLQTAYNNFFKRPEAGFPKFKSKKNHNHSYTTNNQGGNIYVSDRYIKLPKIGLVRVKKHRDFEGLIKSVTVSQNPSGKYYVSVLVNQDEKGKLPISNNEIGIDLGIKEFCITSDGEMIENPKYLRKSEKKLRKLQKDLSRCKKGSNNREKCRIKVAKQHEKIANQRKDFLHKLSTRIIRENQTIVLEDLRVKNMMSNHKLAKSIADVSWSEFVRQLEYKAEWYGREVIKIDTWYPSSQICSNCGHKDGKKALSIREWTCPICGIHHERDINAAINILNEGLRMRTAGTVEIA</sequence>
<dbReference type="Proteomes" id="UP000597877">
    <property type="component" value="Unassembled WGS sequence"/>
</dbReference>
<dbReference type="NCBIfam" id="TIGR01766">
    <property type="entry name" value="IS200/IS605 family accessory protein TnpB-like domain"/>
    <property type="match status" value="1"/>
</dbReference>
<dbReference type="InterPro" id="IPR051399">
    <property type="entry name" value="RNA-guided_DNA_endo/Transpos"/>
</dbReference>
<feature type="domain" description="Probable transposase IS891/IS1136/IS1341" evidence="8">
    <location>
        <begin position="158"/>
        <end position="271"/>
    </location>
</feature>
<evidence type="ECO:0000259" key="8">
    <source>
        <dbReference type="Pfam" id="PF01385"/>
    </source>
</evidence>
<dbReference type="InterPro" id="IPR010095">
    <property type="entry name" value="Cas12f1-like_TNB"/>
</dbReference>
<keyword evidence="12" id="KW-1185">Reference proteome</keyword>
<accession>A0ABR7F150</accession>
<comment type="caution">
    <text evidence="11">The sequence shown here is derived from an EMBL/GenBank/DDBJ whole genome shotgun (WGS) entry which is preliminary data.</text>
</comment>
<feature type="domain" description="Transposase putative helix-turn-helix" evidence="10">
    <location>
        <begin position="1"/>
        <end position="46"/>
    </location>
</feature>
<evidence type="ECO:0000313" key="12">
    <source>
        <dbReference type="Proteomes" id="UP000597877"/>
    </source>
</evidence>
<name>A0ABR7F150_9FIRM</name>
<dbReference type="InterPro" id="IPR001959">
    <property type="entry name" value="Transposase"/>
</dbReference>
<dbReference type="Pfam" id="PF12323">
    <property type="entry name" value="HTH_OrfB_IS605"/>
    <property type="match status" value="1"/>
</dbReference>
<evidence type="ECO:0000259" key="9">
    <source>
        <dbReference type="Pfam" id="PF07282"/>
    </source>
</evidence>
<keyword evidence="5" id="KW-0862">Zinc</keyword>
<reference evidence="11 12" key="1">
    <citation type="submission" date="2020-08" db="EMBL/GenBank/DDBJ databases">
        <title>Genome public.</title>
        <authorList>
            <person name="Liu C."/>
            <person name="Sun Q."/>
        </authorList>
    </citation>
    <scope>NUCLEOTIDE SEQUENCE [LARGE SCALE GENOMIC DNA]</scope>
    <source>
        <strain evidence="11 12">BX4</strain>
    </source>
</reference>
<dbReference type="NCBIfam" id="NF038281">
    <property type="entry name" value="IS200_TnpB"/>
    <property type="match status" value="1"/>
</dbReference>